<name>T1GVI5_MEGSC</name>
<dbReference type="Proteomes" id="UP000015102">
    <property type="component" value="Unassembled WGS sequence"/>
</dbReference>
<sequence length="88" mass="9765">MALAGGYLICINKEEHLKTEVPGETFSIMQNLTEALFSLDETSYALETVGDSTCIFHTIQRISESHLAEFDSGKAHLQLEYNTLGANR</sequence>
<keyword evidence="2" id="KW-1185">Reference proteome</keyword>
<accession>T1GVI5</accession>
<reference evidence="1" key="2">
    <citation type="submission" date="2015-06" db="UniProtKB">
        <authorList>
            <consortium name="EnsemblMetazoa"/>
        </authorList>
    </citation>
    <scope>IDENTIFICATION</scope>
</reference>
<evidence type="ECO:0000313" key="1">
    <source>
        <dbReference type="EnsemblMetazoa" id="MESCA007791-PA"/>
    </source>
</evidence>
<dbReference type="EMBL" id="CAQQ02390689">
    <property type="status" value="NOT_ANNOTATED_CDS"/>
    <property type="molecule type" value="Genomic_DNA"/>
</dbReference>
<protein>
    <submittedName>
        <fullName evidence="1">Uncharacterized protein</fullName>
    </submittedName>
</protein>
<dbReference type="HOGENOM" id="CLU_2471624_0_0_1"/>
<reference evidence="2" key="1">
    <citation type="submission" date="2013-02" db="EMBL/GenBank/DDBJ databases">
        <authorList>
            <person name="Hughes D."/>
        </authorList>
    </citation>
    <scope>NUCLEOTIDE SEQUENCE</scope>
    <source>
        <strain>Durham</strain>
        <strain evidence="2">NC isolate 2 -- Noor lab</strain>
    </source>
</reference>
<organism evidence="1 2">
    <name type="scientific">Megaselia scalaris</name>
    <name type="common">Humpbacked fly</name>
    <name type="synonym">Phora scalaris</name>
    <dbReference type="NCBI Taxonomy" id="36166"/>
    <lineage>
        <taxon>Eukaryota</taxon>
        <taxon>Metazoa</taxon>
        <taxon>Ecdysozoa</taxon>
        <taxon>Arthropoda</taxon>
        <taxon>Hexapoda</taxon>
        <taxon>Insecta</taxon>
        <taxon>Pterygota</taxon>
        <taxon>Neoptera</taxon>
        <taxon>Endopterygota</taxon>
        <taxon>Diptera</taxon>
        <taxon>Brachycera</taxon>
        <taxon>Muscomorpha</taxon>
        <taxon>Platypezoidea</taxon>
        <taxon>Phoridae</taxon>
        <taxon>Megaseliini</taxon>
        <taxon>Megaselia</taxon>
    </lineage>
</organism>
<dbReference type="EnsemblMetazoa" id="MESCA007791-RA">
    <property type="protein sequence ID" value="MESCA007791-PA"/>
    <property type="gene ID" value="MESCA007791"/>
</dbReference>
<dbReference type="AlphaFoldDB" id="T1GVI5"/>
<proteinExistence type="predicted"/>
<dbReference type="EMBL" id="CAQQ02390690">
    <property type="status" value="NOT_ANNOTATED_CDS"/>
    <property type="molecule type" value="Genomic_DNA"/>
</dbReference>
<evidence type="ECO:0000313" key="2">
    <source>
        <dbReference type="Proteomes" id="UP000015102"/>
    </source>
</evidence>